<protein>
    <recommendedName>
        <fullName evidence="2">Cohesin domain-containing protein</fullName>
    </recommendedName>
</protein>
<reference evidence="1" key="1">
    <citation type="journal article" date="2014" name="Front. Microbiol.">
        <title>High frequency of phylogenetically diverse reductive dehalogenase-homologous genes in deep subseafloor sedimentary metagenomes.</title>
        <authorList>
            <person name="Kawai M."/>
            <person name="Futagami T."/>
            <person name="Toyoda A."/>
            <person name="Takaki Y."/>
            <person name="Nishi S."/>
            <person name="Hori S."/>
            <person name="Arai W."/>
            <person name="Tsubouchi T."/>
            <person name="Morono Y."/>
            <person name="Uchiyama I."/>
            <person name="Ito T."/>
            <person name="Fujiyama A."/>
            <person name="Inagaki F."/>
            <person name="Takami H."/>
        </authorList>
    </citation>
    <scope>NUCLEOTIDE SEQUENCE</scope>
    <source>
        <strain evidence="1">Expedition CK06-06</strain>
    </source>
</reference>
<dbReference type="AlphaFoldDB" id="X1I602"/>
<evidence type="ECO:0008006" key="2">
    <source>
        <dbReference type="Google" id="ProtNLM"/>
    </source>
</evidence>
<proteinExistence type="predicted"/>
<evidence type="ECO:0000313" key="1">
    <source>
        <dbReference type="EMBL" id="GAH61509.1"/>
    </source>
</evidence>
<dbReference type="EMBL" id="BARU01017644">
    <property type="protein sequence ID" value="GAH61509.1"/>
    <property type="molecule type" value="Genomic_DNA"/>
</dbReference>
<sequence>MGYNIGIVSFDIDVQGAELLLEEMQVSWNVGDPVEALDKIDIAGITIYDSNPSNPVGSIVYTDTLNERVADIDVNDTTLSTGTSAIEMDFSTDMSGKTFEVIFNPNSGDYLVDLVPL</sequence>
<comment type="caution">
    <text evidence="1">The sequence shown here is derived from an EMBL/GenBank/DDBJ whole genome shotgun (WGS) entry which is preliminary data.</text>
</comment>
<accession>X1I602</accession>
<organism evidence="1">
    <name type="scientific">marine sediment metagenome</name>
    <dbReference type="NCBI Taxonomy" id="412755"/>
    <lineage>
        <taxon>unclassified sequences</taxon>
        <taxon>metagenomes</taxon>
        <taxon>ecological metagenomes</taxon>
    </lineage>
</organism>
<name>X1I602_9ZZZZ</name>
<gene>
    <name evidence="1" type="ORF">S03H2_29244</name>
</gene>